<sequence length="294" mass="31895">MRRIALKAYAKINWALDVIGKRSDGYHDVEMVMQSIDLCDIVVLMEKDNRVSIRCDMDGIPVDEANTAYRAAALIKERFGIAKGVEIELHKNIPVAAGMAGGSADAAAVLVGLNRMWGLNLHEKDLMALSGIIGSDVPFCVVGGTALARGRGEEITALPPAEGMWLVLVTPEQRVPTAEVYGRLDLSQVSVRPDIAGMMDSLQHRDFKGIARNMVNVLEGVTIELCPRINTVKDDIMRQGAVGCCMSGSGPTVYGLFEDEHAARKAYAALNRKYSQCFVAQTVSLGVQVVEEVF</sequence>
<dbReference type="Pfam" id="PF08544">
    <property type="entry name" value="GHMP_kinases_C"/>
    <property type="match status" value="1"/>
</dbReference>
<dbReference type="NCBIfam" id="TIGR00154">
    <property type="entry name" value="ispE"/>
    <property type="match status" value="1"/>
</dbReference>
<dbReference type="PANTHER" id="PTHR43527:SF2">
    <property type="entry name" value="4-DIPHOSPHOCYTIDYL-2-C-METHYL-D-ERYTHRITOL KINASE, CHLOROPLASTIC"/>
    <property type="match status" value="1"/>
</dbReference>
<keyword evidence="6 9" id="KW-0418">Kinase</keyword>
<keyword evidence="13" id="KW-1185">Reference proteome</keyword>
<dbReference type="Gene3D" id="3.30.230.10">
    <property type="match status" value="1"/>
</dbReference>
<proteinExistence type="inferred from homology"/>
<dbReference type="Pfam" id="PF00288">
    <property type="entry name" value="GHMP_kinases_N"/>
    <property type="match status" value="1"/>
</dbReference>
<evidence type="ECO:0000256" key="4">
    <source>
        <dbReference type="ARBA" id="ARBA00022679"/>
    </source>
</evidence>
<evidence type="ECO:0000313" key="13">
    <source>
        <dbReference type="Proteomes" id="UP000198577"/>
    </source>
</evidence>
<dbReference type="UniPathway" id="UPA00056">
    <property type="reaction ID" value="UER00094"/>
</dbReference>
<keyword evidence="4 9" id="KW-0808">Transferase</keyword>
<name>A0A1I5VYP9_9FIRM</name>
<dbReference type="InterPro" id="IPR036554">
    <property type="entry name" value="GHMP_kinase_C_sf"/>
</dbReference>
<organism evidence="12 13">
    <name type="scientific">Caldicoprobacter faecalis</name>
    <dbReference type="NCBI Taxonomy" id="937334"/>
    <lineage>
        <taxon>Bacteria</taxon>
        <taxon>Bacillati</taxon>
        <taxon>Bacillota</taxon>
        <taxon>Clostridia</taxon>
        <taxon>Caldicoprobacterales</taxon>
        <taxon>Caldicoprobacteraceae</taxon>
        <taxon>Caldicoprobacter</taxon>
    </lineage>
</organism>
<dbReference type="SUPFAM" id="SSF55060">
    <property type="entry name" value="GHMP Kinase, C-terminal domain"/>
    <property type="match status" value="1"/>
</dbReference>
<keyword evidence="7 9" id="KW-0067">ATP-binding</keyword>
<accession>A0A1I5VYP9</accession>
<dbReference type="OrthoDB" id="9809438at2"/>
<comment type="function">
    <text evidence="9">Catalyzes the phosphorylation of the position 2 hydroxy group of 4-diphosphocytidyl-2C-methyl-D-erythritol.</text>
</comment>
<dbReference type="HAMAP" id="MF_00061">
    <property type="entry name" value="IspE"/>
    <property type="match status" value="1"/>
</dbReference>
<dbReference type="InterPro" id="IPR014721">
    <property type="entry name" value="Ribsml_uS5_D2-typ_fold_subgr"/>
</dbReference>
<dbReference type="PIRSF" id="PIRSF010376">
    <property type="entry name" value="IspE"/>
    <property type="match status" value="1"/>
</dbReference>
<feature type="domain" description="GHMP kinase N-terminal" evidence="10">
    <location>
        <begin position="66"/>
        <end position="144"/>
    </location>
</feature>
<dbReference type="InterPro" id="IPR006204">
    <property type="entry name" value="GHMP_kinase_N_dom"/>
</dbReference>
<dbReference type="EMBL" id="FOXR01000013">
    <property type="protein sequence ID" value="SFQ12581.1"/>
    <property type="molecule type" value="Genomic_DNA"/>
</dbReference>
<keyword evidence="9" id="KW-0414">Isoprene biosynthesis</keyword>
<comment type="similarity">
    <text evidence="1 9">Belongs to the GHMP kinase family. IspE subfamily.</text>
</comment>
<evidence type="ECO:0000259" key="11">
    <source>
        <dbReference type="Pfam" id="PF08544"/>
    </source>
</evidence>
<dbReference type="GO" id="GO:0019288">
    <property type="term" value="P:isopentenyl diphosphate biosynthetic process, methylerythritol 4-phosphate pathway"/>
    <property type="evidence" value="ECO:0007669"/>
    <property type="project" value="UniProtKB-UniRule"/>
</dbReference>
<protein>
    <recommendedName>
        <fullName evidence="3 9">4-diphosphocytidyl-2-C-methyl-D-erythritol kinase</fullName>
        <shortName evidence="9">CMK</shortName>
        <ecNumber evidence="2 9">2.7.1.148</ecNumber>
    </recommendedName>
    <alternativeName>
        <fullName evidence="8 9">4-(cytidine-5'-diphospho)-2-C-methyl-D-erythritol kinase</fullName>
    </alternativeName>
</protein>
<evidence type="ECO:0000256" key="1">
    <source>
        <dbReference type="ARBA" id="ARBA00009684"/>
    </source>
</evidence>
<dbReference type="NCBIfam" id="NF011202">
    <property type="entry name" value="PRK14608.1"/>
    <property type="match status" value="1"/>
</dbReference>
<dbReference type="EC" id="2.7.1.148" evidence="2 9"/>
<evidence type="ECO:0000256" key="2">
    <source>
        <dbReference type="ARBA" id="ARBA00012052"/>
    </source>
</evidence>
<dbReference type="InterPro" id="IPR013750">
    <property type="entry name" value="GHMP_kinase_C_dom"/>
</dbReference>
<reference evidence="12 13" key="1">
    <citation type="submission" date="2016-10" db="EMBL/GenBank/DDBJ databases">
        <authorList>
            <person name="de Groot N.N."/>
        </authorList>
    </citation>
    <scope>NUCLEOTIDE SEQUENCE [LARGE SCALE GENOMIC DNA]</scope>
    <source>
        <strain evidence="12 13">DSM 20678</strain>
    </source>
</reference>
<dbReference type="GO" id="GO:0016114">
    <property type="term" value="P:terpenoid biosynthetic process"/>
    <property type="evidence" value="ECO:0007669"/>
    <property type="project" value="UniProtKB-UniRule"/>
</dbReference>
<evidence type="ECO:0000256" key="7">
    <source>
        <dbReference type="ARBA" id="ARBA00022840"/>
    </source>
</evidence>
<dbReference type="RefSeq" id="WP_092282336.1">
    <property type="nucleotide sequence ID" value="NZ_FOXR01000013.1"/>
</dbReference>
<evidence type="ECO:0000256" key="8">
    <source>
        <dbReference type="ARBA" id="ARBA00032554"/>
    </source>
</evidence>
<feature type="binding site" evidence="9">
    <location>
        <begin position="94"/>
        <end position="104"/>
    </location>
    <ligand>
        <name>ATP</name>
        <dbReference type="ChEBI" id="CHEBI:30616"/>
    </ligand>
</feature>
<feature type="domain" description="GHMP kinase C-terminal" evidence="11">
    <location>
        <begin position="198"/>
        <end position="275"/>
    </location>
</feature>
<dbReference type="SUPFAM" id="SSF54211">
    <property type="entry name" value="Ribosomal protein S5 domain 2-like"/>
    <property type="match status" value="1"/>
</dbReference>
<evidence type="ECO:0000256" key="6">
    <source>
        <dbReference type="ARBA" id="ARBA00022777"/>
    </source>
</evidence>
<dbReference type="PANTHER" id="PTHR43527">
    <property type="entry name" value="4-DIPHOSPHOCYTIDYL-2-C-METHYL-D-ERYTHRITOL KINASE, CHLOROPLASTIC"/>
    <property type="match status" value="1"/>
</dbReference>
<dbReference type="STRING" id="937334.SAMN05444406_11330"/>
<keyword evidence="5 9" id="KW-0547">Nucleotide-binding</keyword>
<dbReference type="AlphaFoldDB" id="A0A1I5VYP9"/>
<evidence type="ECO:0000256" key="5">
    <source>
        <dbReference type="ARBA" id="ARBA00022741"/>
    </source>
</evidence>
<comment type="catalytic activity">
    <reaction evidence="9">
        <text>4-CDP-2-C-methyl-D-erythritol + ATP = 4-CDP-2-C-methyl-D-erythritol 2-phosphate + ADP + H(+)</text>
        <dbReference type="Rhea" id="RHEA:18437"/>
        <dbReference type="ChEBI" id="CHEBI:15378"/>
        <dbReference type="ChEBI" id="CHEBI:30616"/>
        <dbReference type="ChEBI" id="CHEBI:57823"/>
        <dbReference type="ChEBI" id="CHEBI:57919"/>
        <dbReference type="ChEBI" id="CHEBI:456216"/>
        <dbReference type="EC" id="2.7.1.148"/>
    </reaction>
</comment>
<dbReference type="Gene3D" id="3.30.70.890">
    <property type="entry name" value="GHMP kinase, C-terminal domain"/>
    <property type="match status" value="1"/>
</dbReference>
<dbReference type="Proteomes" id="UP000198577">
    <property type="component" value="Unassembled WGS sequence"/>
</dbReference>
<gene>
    <name evidence="9" type="primary">ispE</name>
    <name evidence="12" type="ORF">SAMN05444406_11330</name>
</gene>
<dbReference type="InterPro" id="IPR004424">
    <property type="entry name" value="IspE"/>
</dbReference>
<evidence type="ECO:0000313" key="12">
    <source>
        <dbReference type="EMBL" id="SFQ12581.1"/>
    </source>
</evidence>
<comment type="pathway">
    <text evidence="9">Isoprenoid biosynthesis; isopentenyl diphosphate biosynthesis via DXP pathway; isopentenyl diphosphate from 1-deoxy-D-xylulose 5-phosphate: step 3/6.</text>
</comment>
<evidence type="ECO:0000256" key="9">
    <source>
        <dbReference type="HAMAP-Rule" id="MF_00061"/>
    </source>
</evidence>
<feature type="active site" evidence="9">
    <location>
        <position position="136"/>
    </location>
</feature>
<feature type="active site" evidence="9">
    <location>
        <position position="11"/>
    </location>
</feature>
<dbReference type="GO" id="GO:0005524">
    <property type="term" value="F:ATP binding"/>
    <property type="evidence" value="ECO:0007669"/>
    <property type="project" value="UniProtKB-UniRule"/>
</dbReference>
<dbReference type="InterPro" id="IPR020568">
    <property type="entry name" value="Ribosomal_Su5_D2-typ_SF"/>
</dbReference>
<evidence type="ECO:0000259" key="10">
    <source>
        <dbReference type="Pfam" id="PF00288"/>
    </source>
</evidence>
<dbReference type="GO" id="GO:0050515">
    <property type="term" value="F:4-(cytidine 5'-diphospho)-2-C-methyl-D-erythritol kinase activity"/>
    <property type="evidence" value="ECO:0007669"/>
    <property type="project" value="UniProtKB-UniRule"/>
</dbReference>
<evidence type="ECO:0000256" key="3">
    <source>
        <dbReference type="ARBA" id="ARBA00017473"/>
    </source>
</evidence>